<keyword evidence="7" id="KW-0378">Hydrolase</keyword>
<dbReference type="AlphaFoldDB" id="X1J810"/>
<dbReference type="GO" id="GO:0003677">
    <property type="term" value="F:DNA binding"/>
    <property type="evidence" value="ECO:0007669"/>
    <property type="project" value="UniProtKB-KW"/>
</dbReference>
<dbReference type="Pfam" id="PF02075">
    <property type="entry name" value="RuvC"/>
    <property type="match status" value="1"/>
</dbReference>
<comment type="caution">
    <text evidence="13">The sequence shown here is derived from an EMBL/GenBank/DDBJ whole genome shotgun (WGS) entry which is preliminary data.</text>
</comment>
<keyword evidence="9" id="KW-0238">DNA-binding</keyword>
<dbReference type="CDD" id="cd16962">
    <property type="entry name" value="RuvC"/>
    <property type="match status" value="1"/>
</dbReference>
<keyword evidence="3" id="KW-0540">Nuclease</keyword>
<reference evidence="13" key="1">
    <citation type="journal article" date="2014" name="Front. Microbiol.">
        <title>High frequency of phylogenetically diverse reductive dehalogenase-homologous genes in deep subseafloor sedimentary metagenomes.</title>
        <authorList>
            <person name="Kawai M."/>
            <person name="Futagami T."/>
            <person name="Toyoda A."/>
            <person name="Takaki Y."/>
            <person name="Nishi S."/>
            <person name="Hori S."/>
            <person name="Arai W."/>
            <person name="Tsubouchi T."/>
            <person name="Morono Y."/>
            <person name="Uchiyama I."/>
            <person name="Ito T."/>
            <person name="Fujiyama A."/>
            <person name="Inagaki F."/>
            <person name="Takami H."/>
        </authorList>
    </citation>
    <scope>NUCLEOTIDE SEQUENCE</scope>
    <source>
        <strain evidence="13">Expedition CK06-06</strain>
    </source>
</reference>
<proteinExistence type="inferred from homology"/>
<dbReference type="FunFam" id="3.30.420.10:FF:000002">
    <property type="entry name" value="Crossover junction endodeoxyribonuclease RuvC"/>
    <property type="match status" value="1"/>
</dbReference>
<keyword evidence="11" id="KW-0234">DNA repair</keyword>
<evidence type="ECO:0000256" key="7">
    <source>
        <dbReference type="ARBA" id="ARBA00022801"/>
    </source>
</evidence>
<comment type="similarity">
    <text evidence="1">Belongs to the RuvC family.</text>
</comment>
<evidence type="ECO:0000256" key="10">
    <source>
        <dbReference type="ARBA" id="ARBA00023172"/>
    </source>
</evidence>
<protein>
    <submittedName>
        <fullName evidence="13">Uncharacterized protein</fullName>
    </submittedName>
</protein>
<keyword evidence="8" id="KW-0460">Magnesium</keyword>
<dbReference type="SUPFAM" id="SSF53098">
    <property type="entry name" value="Ribonuclease H-like"/>
    <property type="match status" value="1"/>
</dbReference>
<evidence type="ECO:0000256" key="4">
    <source>
        <dbReference type="ARBA" id="ARBA00022723"/>
    </source>
</evidence>
<name>X1J810_9ZZZZ</name>
<dbReference type="InterPro" id="IPR002176">
    <property type="entry name" value="X-over_junc_endoDNase_RuvC"/>
</dbReference>
<dbReference type="PROSITE" id="PS01321">
    <property type="entry name" value="RUVC"/>
    <property type="match status" value="1"/>
</dbReference>
<dbReference type="InterPro" id="IPR036397">
    <property type="entry name" value="RNaseH_sf"/>
</dbReference>
<gene>
    <name evidence="13" type="ORF">S03H2_60639</name>
</gene>
<evidence type="ECO:0000256" key="3">
    <source>
        <dbReference type="ARBA" id="ARBA00022722"/>
    </source>
</evidence>
<accession>X1J810</accession>
<evidence type="ECO:0000256" key="2">
    <source>
        <dbReference type="ARBA" id="ARBA00022490"/>
    </source>
</evidence>
<feature type="region of interest" description="Disordered" evidence="12">
    <location>
        <begin position="165"/>
        <end position="194"/>
    </location>
</feature>
<evidence type="ECO:0000256" key="11">
    <source>
        <dbReference type="ARBA" id="ARBA00023204"/>
    </source>
</evidence>
<keyword evidence="10" id="KW-0233">DNA recombination</keyword>
<evidence type="ECO:0000256" key="5">
    <source>
        <dbReference type="ARBA" id="ARBA00022759"/>
    </source>
</evidence>
<dbReference type="GO" id="GO:0006281">
    <property type="term" value="P:DNA repair"/>
    <property type="evidence" value="ECO:0007669"/>
    <property type="project" value="UniProtKB-KW"/>
</dbReference>
<keyword evidence="2" id="KW-0963">Cytoplasm</keyword>
<dbReference type="PRINTS" id="PR00696">
    <property type="entry name" value="RSOLVASERUVC"/>
</dbReference>
<evidence type="ECO:0000256" key="8">
    <source>
        <dbReference type="ARBA" id="ARBA00022842"/>
    </source>
</evidence>
<dbReference type="Gene3D" id="3.30.420.10">
    <property type="entry name" value="Ribonuclease H-like superfamily/Ribonuclease H"/>
    <property type="match status" value="1"/>
</dbReference>
<keyword evidence="4" id="KW-0479">Metal-binding</keyword>
<evidence type="ECO:0000256" key="1">
    <source>
        <dbReference type="ARBA" id="ARBA00009518"/>
    </source>
</evidence>
<dbReference type="InterPro" id="IPR020563">
    <property type="entry name" value="X-over_junc_endoDNase_Mg_BS"/>
</dbReference>
<dbReference type="EMBL" id="BARU01039094">
    <property type="protein sequence ID" value="GAH77640.1"/>
    <property type="molecule type" value="Genomic_DNA"/>
</dbReference>
<dbReference type="GO" id="GO:0008821">
    <property type="term" value="F:crossover junction DNA endonuclease activity"/>
    <property type="evidence" value="ECO:0007669"/>
    <property type="project" value="InterPro"/>
</dbReference>
<evidence type="ECO:0000256" key="9">
    <source>
        <dbReference type="ARBA" id="ARBA00023125"/>
    </source>
</evidence>
<dbReference type="InterPro" id="IPR012337">
    <property type="entry name" value="RNaseH-like_sf"/>
</dbReference>
<sequence>MARAATLRILGIDPGLNVTGYGVVDFTRGGPAIVEAGTIQTDTKADVAARIAQIHADLAEILAEHKPDAAAVEKLYAHYKHPRTAILMAHARGAILLACRQAGLGVRDLPATKVKKSLTGNGHASKRQVQLAVQAACKLDQLPEPPDVADALALALCAGRQATDYTHPASKKKDRSTNYTNCTKRRQTEQRGLK</sequence>
<dbReference type="GO" id="GO:0046872">
    <property type="term" value="F:metal ion binding"/>
    <property type="evidence" value="ECO:0007669"/>
    <property type="project" value="UniProtKB-KW"/>
</dbReference>
<dbReference type="PANTHER" id="PTHR30194">
    <property type="entry name" value="CROSSOVER JUNCTION ENDODEOXYRIBONUCLEASE RUVC"/>
    <property type="match status" value="1"/>
</dbReference>
<dbReference type="GO" id="GO:0006310">
    <property type="term" value="P:DNA recombination"/>
    <property type="evidence" value="ECO:0007669"/>
    <property type="project" value="UniProtKB-KW"/>
</dbReference>
<keyword evidence="6" id="KW-0227">DNA damage</keyword>
<dbReference type="PANTHER" id="PTHR30194:SF3">
    <property type="entry name" value="CROSSOVER JUNCTION ENDODEOXYRIBONUCLEASE RUVC"/>
    <property type="match status" value="1"/>
</dbReference>
<keyword evidence="5" id="KW-0255">Endonuclease</keyword>
<evidence type="ECO:0000313" key="13">
    <source>
        <dbReference type="EMBL" id="GAH77640.1"/>
    </source>
</evidence>
<dbReference type="HAMAP" id="MF_00034">
    <property type="entry name" value="RuvC"/>
    <property type="match status" value="1"/>
</dbReference>
<evidence type="ECO:0000256" key="12">
    <source>
        <dbReference type="SAM" id="MobiDB-lite"/>
    </source>
</evidence>
<organism evidence="13">
    <name type="scientific">marine sediment metagenome</name>
    <dbReference type="NCBI Taxonomy" id="412755"/>
    <lineage>
        <taxon>unclassified sequences</taxon>
        <taxon>metagenomes</taxon>
        <taxon>ecological metagenomes</taxon>
    </lineage>
</organism>
<evidence type="ECO:0000256" key="6">
    <source>
        <dbReference type="ARBA" id="ARBA00022763"/>
    </source>
</evidence>